<keyword evidence="14" id="KW-0472">Membrane</keyword>
<dbReference type="GO" id="GO:0000155">
    <property type="term" value="F:phosphorelay sensor kinase activity"/>
    <property type="evidence" value="ECO:0007669"/>
    <property type="project" value="InterPro"/>
</dbReference>
<dbReference type="InterPro" id="IPR029787">
    <property type="entry name" value="Nucleotide_cyclase"/>
</dbReference>
<dbReference type="STRING" id="768671.ThimaDRAFT_3926"/>
<dbReference type="GO" id="GO:0005524">
    <property type="term" value="F:ATP binding"/>
    <property type="evidence" value="ECO:0007669"/>
    <property type="project" value="UniProtKB-KW"/>
</dbReference>
<dbReference type="Gene3D" id="1.10.287.130">
    <property type="match status" value="1"/>
</dbReference>
<dbReference type="InterPro" id="IPR001789">
    <property type="entry name" value="Sig_transdc_resp-reg_receiver"/>
</dbReference>
<dbReference type="Pfam" id="PF00989">
    <property type="entry name" value="PAS"/>
    <property type="match status" value="1"/>
</dbReference>
<evidence type="ECO:0000256" key="3">
    <source>
        <dbReference type="ARBA" id="ARBA00004651"/>
    </source>
</evidence>
<dbReference type="Pfam" id="PF02518">
    <property type="entry name" value="HATPase_c"/>
    <property type="match status" value="1"/>
</dbReference>
<dbReference type="Pfam" id="PF00990">
    <property type="entry name" value="GGDEF"/>
    <property type="match status" value="1"/>
</dbReference>
<dbReference type="PATRIC" id="fig|768671.3.peg.4146"/>
<dbReference type="SMART" id="SM00388">
    <property type="entry name" value="HisKA"/>
    <property type="match status" value="1"/>
</dbReference>
<dbReference type="InterPro" id="IPR000160">
    <property type="entry name" value="GGDEF_dom"/>
</dbReference>
<dbReference type="SUPFAM" id="SSF55874">
    <property type="entry name" value="ATPase domain of HSP90 chaperone/DNA topoisomerase II/histidine kinase"/>
    <property type="match status" value="1"/>
</dbReference>
<dbReference type="InterPro" id="IPR035965">
    <property type="entry name" value="PAS-like_dom_sf"/>
</dbReference>
<dbReference type="CDD" id="cd01949">
    <property type="entry name" value="GGDEF"/>
    <property type="match status" value="1"/>
</dbReference>
<dbReference type="AlphaFoldDB" id="F9UG73"/>
<evidence type="ECO:0000256" key="17">
    <source>
        <dbReference type="PROSITE-ProRule" id="PRU00110"/>
    </source>
</evidence>
<protein>
    <recommendedName>
        <fullName evidence="16">Sensory/regulatory protein RpfC</fullName>
        <ecNumber evidence="4">2.7.13.3</ecNumber>
    </recommendedName>
</protein>
<evidence type="ECO:0000256" key="8">
    <source>
        <dbReference type="ARBA" id="ARBA00022692"/>
    </source>
</evidence>
<evidence type="ECO:0000256" key="14">
    <source>
        <dbReference type="ARBA" id="ARBA00023136"/>
    </source>
</evidence>
<dbReference type="InterPro" id="IPR003594">
    <property type="entry name" value="HATPase_dom"/>
</dbReference>
<keyword evidence="6 18" id="KW-0597">Phosphoprotein</keyword>
<evidence type="ECO:0000256" key="1">
    <source>
        <dbReference type="ARBA" id="ARBA00000085"/>
    </source>
</evidence>
<dbReference type="eggNOG" id="COG2205">
    <property type="taxonomic scope" value="Bacteria"/>
</dbReference>
<keyword evidence="19" id="KW-0175">Coiled coil</keyword>
<dbReference type="InterPro" id="IPR036890">
    <property type="entry name" value="HATPase_C_sf"/>
</dbReference>
<dbReference type="InterPro" id="IPR043128">
    <property type="entry name" value="Rev_trsase/Diguanyl_cyclase"/>
</dbReference>
<dbReference type="GO" id="GO:0006355">
    <property type="term" value="P:regulation of DNA-templated transcription"/>
    <property type="evidence" value="ECO:0007669"/>
    <property type="project" value="InterPro"/>
</dbReference>
<feature type="domain" description="HPt" evidence="25">
    <location>
        <begin position="717"/>
        <end position="820"/>
    </location>
</feature>
<keyword evidence="9" id="KW-0547">Nucleotide-binding</keyword>
<dbReference type="InterPro" id="IPR011006">
    <property type="entry name" value="CheY-like_superfamily"/>
</dbReference>
<evidence type="ECO:0000256" key="11">
    <source>
        <dbReference type="ARBA" id="ARBA00022840"/>
    </source>
</evidence>
<dbReference type="InterPro" id="IPR036641">
    <property type="entry name" value="HPT_dom_sf"/>
</dbReference>
<evidence type="ECO:0000256" key="10">
    <source>
        <dbReference type="ARBA" id="ARBA00022777"/>
    </source>
</evidence>
<sequence>MVDTVTIFDRSNGDGIASAPKLQRLIDGLPIAIAIQKLDDEHKLAFINEQFVRQFGYTLDDIPTVTHWALLAYPDDVYRHEVFSVWDAALERAIETAGQIESMEFAVRCKDGRARDVLIKAVVLDDELLITVTDITERKLAEQGLAAKEAELRRVLENLPIPVIVARLAGDASLTIVNHAFTAVFGYRISEIPTLRTLSELTSPDPAYRAEVFGRLERNLDTAIADKSLVKPIDWEITCRDGSRRRVEMSALPLDDVVIGTFVDITQRHQTELALLQAKQKAERLERTKSAFLANMSHEIRTPLNAVLGVAQLLGYESLTDPQHDLLRRINEAGASLLRVVNDILDLSKIEAGQLAIEQHPFDLSTLLSKIDGLHHPIARQKGIDLCIQVLPALEDTLIGDALRIEQILSNLVGNAIKFTEQGSVSILVQHGPDDDDRVRLRFEIRDTGIGIAPEALAGLFTPFTQADTGITRRFGGTGLGLAISKLLVDLMGGTIGADSQIQHGSQFWFELAVVRGAAERTELRAADASDQPQMPRLSGRHYLVVDDSAMNRLLIERMLRIEGARTTLLDDGGQAIAWLEDGSGDIDAILMDVQMPVMDGLTATRLIRGDLHLHDLPVIAVTAGVMAEEQAAARAAGVNEVLPKPIDLEQLTRCLMRWIPGDAGSEADDRIQPGGESSIETKRAASRPPIVQGDIGDFPIIAGIDKPSAVSGTSSDRGLFLSLLETFAEQNRDLIPLTRLDLARDERDGAARRMHTLRANAGQLGAMDLMRSASALESAIRNGESDLDARLDALAAQIAGLIEASIPWRSNPAEALQASKVSPALIDEVLSRLNRALQDQDLSALRLFESHRQELASVLDDAVMPALRRAIRVCRFAEALSILEPHSKRSRRLQVADRPPAMQPEPRILIVDDDLSAIPVLHMALDGLGELRFATDGYDALQRLAQSRVDLVLLDAIMPNLDGFETCRAIQSRYPETAVIFVTAENDAAKEVKALALGARDFISKPINPPVVRARIETHLRLKAQNDLLRDLGQRDPLTGLANRRALDEQLARTWQDTFRRQELSSLLMIDIDHFKAYNDHYGHLKGDECLREVAAIFVDTAARAGDLVARFGGEKFSILLPATPPEQAAGLAEKLCAAVRARRIPHERSNTAPYLTVSIGVASTIPSMPHETALNDDDIAGAHRDFGLELASNLLARADSALYAAKAAGRNCVRIDIDGACGA</sequence>
<dbReference type="InterPro" id="IPR000014">
    <property type="entry name" value="PAS"/>
</dbReference>
<comment type="subcellular location">
    <subcellularLocation>
        <location evidence="3">Cell membrane</location>
        <topology evidence="3">Multi-pass membrane protein</topology>
    </subcellularLocation>
</comment>
<dbReference type="SMART" id="SM00267">
    <property type="entry name" value="GGDEF"/>
    <property type="match status" value="1"/>
</dbReference>
<feature type="coiled-coil region" evidence="19">
    <location>
        <begin position="268"/>
        <end position="295"/>
    </location>
</feature>
<dbReference type="PROSITE" id="PS50112">
    <property type="entry name" value="PAS"/>
    <property type="match status" value="1"/>
</dbReference>
<dbReference type="Pfam" id="PF08447">
    <property type="entry name" value="PAS_3"/>
    <property type="match status" value="1"/>
</dbReference>
<accession>F9UG73</accession>
<dbReference type="SUPFAM" id="SSF47384">
    <property type="entry name" value="Homodimeric domain of signal transducing histidine kinase"/>
    <property type="match status" value="1"/>
</dbReference>
<dbReference type="SUPFAM" id="SSF47226">
    <property type="entry name" value="Histidine-containing phosphotransfer domain, HPT domain"/>
    <property type="match status" value="1"/>
</dbReference>
<reference evidence="26 27" key="1">
    <citation type="submission" date="2011-06" db="EMBL/GenBank/DDBJ databases">
        <title>The draft genome of Thiocapsa marina 5811.</title>
        <authorList>
            <consortium name="US DOE Joint Genome Institute (JGI-PGF)"/>
            <person name="Lucas S."/>
            <person name="Han J."/>
            <person name="Cheng J.-F."/>
            <person name="Goodwin L."/>
            <person name="Pitluck S."/>
            <person name="Peters L."/>
            <person name="Land M.L."/>
            <person name="Hauser L."/>
            <person name="Vogl K."/>
            <person name="Liu Z."/>
            <person name="Imhoff J."/>
            <person name="Thiel V."/>
            <person name="Frigaard N.-U."/>
            <person name="Bryant D."/>
            <person name="Woyke T.J."/>
        </authorList>
    </citation>
    <scope>NUCLEOTIDE SEQUENCE [LARGE SCALE GENOMIC DNA]</scope>
    <source>
        <strain evidence="26 27">5811</strain>
    </source>
</reference>
<comment type="catalytic activity">
    <reaction evidence="1">
        <text>ATP + protein L-histidine = ADP + protein N-phospho-L-histidine.</text>
        <dbReference type="EC" id="2.7.13.3"/>
    </reaction>
</comment>
<dbReference type="EC" id="2.7.13.3" evidence="4"/>
<evidence type="ECO:0000256" key="6">
    <source>
        <dbReference type="ARBA" id="ARBA00022553"/>
    </source>
</evidence>
<dbReference type="InterPro" id="IPR008207">
    <property type="entry name" value="Sig_transdc_His_kin_Hpt_dom"/>
</dbReference>
<dbReference type="Gene3D" id="1.20.120.160">
    <property type="entry name" value="HPT domain"/>
    <property type="match status" value="1"/>
</dbReference>
<dbReference type="InterPro" id="IPR013767">
    <property type="entry name" value="PAS_fold"/>
</dbReference>
<keyword evidence="12" id="KW-1133">Transmembrane helix</keyword>
<evidence type="ECO:0000256" key="16">
    <source>
        <dbReference type="ARBA" id="ARBA00068150"/>
    </source>
</evidence>
<dbReference type="SUPFAM" id="SSF52172">
    <property type="entry name" value="CheY-like"/>
    <property type="match status" value="2"/>
</dbReference>
<feature type="domain" description="GGDEF" evidence="24">
    <location>
        <begin position="1064"/>
        <end position="1220"/>
    </location>
</feature>
<dbReference type="CDD" id="cd17546">
    <property type="entry name" value="REC_hyHK_CKI1_RcsC-like"/>
    <property type="match status" value="1"/>
</dbReference>
<dbReference type="FunFam" id="3.30.565.10:FF:000010">
    <property type="entry name" value="Sensor histidine kinase RcsC"/>
    <property type="match status" value="1"/>
</dbReference>
<proteinExistence type="predicted"/>
<dbReference type="InterPro" id="IPR013655">
    <property type="entry name" value="PAS_fold_3"/>
</dbReference>
<dbReference type="NCBIfam" id="TIGR00229">
    <property type="entry name" value="sensory_box"/>
    <property type="match status" value="2"/>
</dbReference>
<evidence type="ECO:0000256" key="18">
    <source>
        <dbReference type="PROSITE-ProRule" id="PRU00169"/>
    </source>
</evidence>
<dbReference type="InterPro" id="IPR003661">
    <property type="entry name" value="HisK_dim/P_dom"/>
</dbReference>
<evidence type="ECO:0000256" key="5">
    <source>
        <dbReference type="ARBA" id="ARBA00022475"/>
    </source>
</evidence>
<organism evidence="26 27">
    <name type="scientific">Thiocapsa marina 5811</name>
    <dbReference type="NCBI Taxonomy" id="768671"/>
    <lineage>
        <taxon>Bacteria</taxon>
        <taxon>Pseudomonadati</taxon>
        <taxon>Pseudomonadota</taxon>
        <taxon>Gammaproteobacteria</taxon>
        <taxon>Chromatiales</taxon>
        <taxon>Chromatiaceae</taxon>
        <taxon>Thiocapsa</taxon>
    </lineage>
</organism>
<dbReference type="InterPro" id="IPR001610">
    <property type="entry name" value="PAC"/>
</dbReference>
<dbReference type="Pfam" id="PF00512">
    <property type="entry name" value="HisKA"/>
    <property type="match status" value="1"/>
</dbReference>
<evidence type="ECO:0000256" key="15">
    <source>
        <dbReference type="ARBA" id="ARBA00064003"/>
    </source>
</evidence>
<evidence type="ECO:0000259" key="23">
    <source>
        <dbReference type="PROSITE" id="PS50112"/>
    </source>
</evidence>
<comment type="subunit">
    <text evidence="15">At low DSF concentrations, interacts with RpfF.</text>
</comment>
<feature type="modified residue" description="4-aspartylphosphate" evidence="18">
    <location>
        <position position="956"/>
    </location>
</feature>
<comment type="cofactor">
    <cofactor evidence="2">
        <name>Mg(2+)</name>
        <dbReference type="ChEBI" id="CHEBI:18420"/>
    </cofactor>
</comment>
<feature type="domain" description="Response regulatory" evidence="22">
    <location>
        <begin position="542"/>
        <end position="660"/>
    </location>
</feature>
<dbReference type="SUPFAM" id="SSF55785">
    <property type="entry name" value="PYP-like sensor domain (PAS domain)"/>
    <property type="match status" value="2"/>
</dbReference>
<name>F9UG73_9GAMM</name>
<evidence type="ECO:0000256" key="2">
    <source>
        <dbReference type="ARBA" id="ARBA00001946"/>
    </source>
</evidence>
<dbReference type="InterPro" id="IPR036097">
    <property type="entry name" value="HisK_dim/P_sf"/>
</dbReference>
<dbReference type="SMART" id="SM00086">
    <property type="entry name" value="PAC"/>
    <property type="match status" value="2"/>
</dbReference>
<keyword evidence="11" id="KW-0067">ATP-binding</keyword>
<dbReference type="GO" id="GO:0005886">
    <property type="term" value="C:plasma membrane"/>
    <property type="evidence" value="ECO:0007669"/>
    <property type="project" value="UniProtKB-SubCell"/>
</dbReference>
<dbReference type="FunFam" id="3.30.70.270:FF:000001">
    <property type="entry name" value="Diguanylate cyclase domain protein"/>
    <property type="match status" value="1"/>
</dbReference>
<evidence type="ECO:0000256" key="4">
    <source>
        <dbReference type="ARBA" id="ARBA00012438"/>
    </source>
</evidence>
<dbReference type="PANTHER" id="PTHR45339:SF1">
    <property type="entry name" value="HYBRID SIGNAL TRANSDUCTION HISTIDINE KINASE J"/>
    <property type="match status" value="1"/>
</dbReference>
<dbReference type="eggNOG" id="COG3706">
    <property type="taxonomic scope" value="Bacteria"/>
</dbReference>
<dbReference type="Gene3D" id="3.30.70.270">
    <property type="match status" value="1"/>
</dbReference>
<dbReference type="PROSITE" id="PS50887">
    <property type="entry name" value="GGDEF"/>
    <property type="match status" value="1"/>
</dbReference>
<keyword evidence="13" id="KW-0902">Two-component regulatory system</keyword>
<dbReference type="SMART" id="SM00448">
    <property type="entry name" value="REC"/>
    <property type="match status" value="2"/>
</dbReference>
<feature type="modified residue" description="4-aspartylphosphate" evidence="18">
    <location>
        <position position="593"/>
    </location>
</feature>
<gene>
    <name evidence="26" type="ORF">ThimaDRAFT_3926</name>
</gene>
<evidence type="ECO:0000313" key="26">
    <source>
        <dbReference type="EMBL" id="EGV16799.1"/>
    </source>
</evidence>
<dbReference type="CDD" id="cd00130">
    <property type="entry name" value="PAS"/>
    <property type="match status" value="2"/>
</dbReference>
<dbReference type="PROSITE" id="PS50894">
    <property type="entry name" value="HPT"/>
    <property type="match status" value="1"/>
</dbReference>
<dbReference type="PRINTS" id="PR00344">
    <property type="entry name" value="BCTRLSENSOR"/>
</dbReference>
<dbReference type="PROSITE" id="PS50109">
    <property type="entry name" value="HIS_KIN"/>
    <property type="match status" value="1"/>
</dbReference>
<dbReference type="Gene3D" id="3.30.565.10">
    <property type="entry name" value="Histidine kinase-like ATPase, C-terminal domain"/>
    <property type="match status" value="1"/>
</dbReference>
<evidence type="ECO:0000259" key="21">
    <source>
        <dbReference type="PROSITE" id="PS50109"/>
    </source>
</evidence>
<feature type="region of interest" description="Disordered" evidence="20">
    <location>
        <begin position="666"/>
        <end position="687"/>
    </location>
</feature>
<dbReference type="EMBL" id="AFWV01000014">
    <property type="protein sequence ID" value="EGV16799.1"/>
    <property type="molecule type" value="Genomic_DNA"/>
</dbReference>
<evidence type="ECO:0000259" key="25">
    <source>
        <dbReference type="PROSITE" id="PS50894"/>
    </source>
</evidence>
<dbReference type="Gene3D" id="3.30.450.20">
    <property type="entry name" value="PAS domain"/>
    <property type="match status" value="2"/>
</dbReference>
<keyword evidence="8" id="KW-0812">Transmembrane</keyword>
<keyword evidence="5" id="KW-1003">Cell membrane</keyword>
<dbReference type="Proteomes" id="UP000005459">
    <property type="component" value="Unassembled WGS sequence"/>
</dbReference>
<evidence type="ECO:0000256" key="19">
    <source>
        <dbReference type="SAM" id="Coils"/>
    </source>
</evidence>
<dbReference type="SMART" id="SM00091">
    <property type="entry name" value="PAS"/>
    <property type="match status" value="2"/>
</dbReference>
<dbReference type="PANTHER" id="PTHR45339">
    <property type="entry name" value="HYBRID SIGNAL TRANSDUCTION HISTIDINE KINASE J"/>
    <property type="match status" value="1"/>
</dbReference>
<dbReference type="CDD" id="cd00082">
    <property type="entry name" value="HisKA"/>
    <property type="match status" value="1"/>
</dbReference>
<evidence type="ECO:0000256" key="13">
    <source>
        <dbReference type="ARBA" id="ARBA00023012"/>
    </source>
</evidence>
<dbReference type="InterPro" id="IPR004358">
    <property type="entry name" value="Sig_transdc_His_kin-like_C"/>
</dbReference>
<evidence type="ECO:0000259" key="24">
    <source>
        <dbReference type="PROSITE" id="PS50887"/>
    </source>
</evidence>
<evidence type="ECO:0000256" key="20">
    <source>
        <dbReference type="SAM" id="MobiDB-lite"/>
    </source>
</evidence>
<dbReference type="CDD" id="cd16922">
    <property type="entry name" value="HATPase_EvgS-ArcB-TorS-like"/>
    <property type="match status" value="1"/>
</dbReference>
<keyword evidence="27" id="KW-1185">Reference proteome</keyword>
<evidence type="ECO:0000313" key="27">
    <source>
        <dbReference type="Proteomes" id="UP000005459"/>
    </source>
</evidence>
<feature type="domain" description="Response regulatory" evidence="22">
    <location>
        <begin position="908"/>
        <end position="1021"/>
    </location>
</feature>
<dbReference type="Pfam" id="PF00072">
    <property type="entry name" value="Response_reg"/>
    <property type="match status" value="2"/>
</dbReference>
<feature type="domain" description="Histidine kinase" evidence="21">
    <location>
        <begin position="295"/>
        <end position="516"/>
    </location>
</feature>
<dbReference type="Pfam" id="PF01627">
    <property type="entry name" value="Hpt"/>
    <property type="match status" value="1"/>
</dbReference>
<dbReference type="NCBIfam" id="TIGR00254">
    <property type="entry name" value="GGDEF"/>
    <property type="match status" value="1"/>
</dbReference>
<keyword evidence="10" id="KW-0418">Kinase</keyword>
<keyword evidence="7" id="KW-0808">Transferase</keyword>
<feature type="domain" description="PAS" evidence="23">
    <location>
        <begin position="148"/>
        <end position="205"/>
    </location>
</feature>
<feature type="modified residue" description="Phosphohistidine" evidence="17">
    <location>
        <position position="756"/>
    </location>
</feature>
<evidence type="ECO:0000256" key="12">
    <source>
        <dbReference type="ARBA" id="ARBA00022989"/>
    </source>
</evidence>
<dbReference type="PROSITE" id="PS50110">
    <property type="entry name" value="RESPONSE_REGULATORY"/>
    <property type="match status" value="2"/>
</dbReference>
<evidence type="ECO:0000256" key="7">
    <source>
        <dbReference type="ARBA" id="ARBA00022679"/>
    </source>
</evidence>
<dbReference type="Gene3D" id="3.40.50.2300">
    <property type="match status" value="2"/>
</dbReference>
<evidence type="ECO:0000256" key="9">
    <source>
        <dbReference type="ARBA" id="ARBA00022741"/>
    </source>
</evidence>
<dbReference type="SUPFAM" id="SSF55073">
    <property type="entry name" value="Nucleotide cyclase"/>
    <property type="match status" value="1"/>
</dbReference>
<dbReference type="FunFam" id="1.10.287.130:FF:000002">
    <property type="entry name" value="Two-component osmosensing histidine kinase"/>
    <property type="match status" value="1"/>
</dbReference>
<dbReference type="SMART" id="SM00387">
    <property type="entry name" value="HATPase_c"/>
    <property type="match status" value="1"/>
</dbReference>
<dbReference type="InterPro" id="IPR005467">
    <property type="entry name" value="His_kinase_dom"/>
</dbReference>
<evidence type="ECO:0000259" key="22">
    <source>
        <dbReference type="PROSITE" id="PS50110"/>
    </source>
</evidence>